<dbReference type="Pfam" id="PF02517">
    <property type="entry name" value="Rce1-like"/>
    <property type="match status" value="1"/>
</dbReference>
<sequence length="255" mass="28644">MYVKTLNGLSLNGAWQMQLRLYAGWMACAALAFLFMGHSLLQYPGLLLTIHLLSGTAVILYALVVKKENFRFVPQIHVTAQTMALAFLMGLSLIVLKDAVTQWLPLPYWPEVSFTAVDTGSLYRIAGSVMLAAFMEEILFRGIIMEALLQRYSGRIALLQSSLLFMLAHPDPSQMPGAFLLGLLTGYFYLRQRDLCMCFFIHLTTNVVTAIMMLNSSLFFSTMEPQFYYGLLIAGVLVLCTGYFLLKKFTVLLTK</sequence>
<keyword evidence="1" id="KW-0812">Transmembrane</keyword>
<dbReference type="AlphaFoldDB" id="A0A512RHX7"/>
<feature type="transmembrane region" description="Helical" evidence="1">
    <location>
        <begin position="174"/>
        <end position="190"/>
    </location>
</feature>
<feature type="transmembrane region" description="Helical" evidence="1">
    <location>
        <begin position="21"/>
        <end position="40"/>
    </location>
</feature>
<keyword evidence="4" id="KW-1185">Reference proteome</keyword>
<feature type="transmembrane region" description="Helical" evidence="1">
    <location>
        <begin position="197"/>
        <end position="220"/>
    </location>
</feature>
<evidence type="ECO:0000313" key="4">
    <source>
        <dbReference type="Proteomes" id="UP000321436"/>
    </source>
</evidence>
<accession>A0A512RHX7</accession>
<feature type="transmembrane region" description="Helical" evidence="1">
    <location>
        <begin position="76"/>
        <end position="96"/>
    </location>
</feature>
<gene>
    <name evidence="3" type="ORF">CCY01nite_15730</name>
</gene>
<dbReference type="OrthoDB" id="158986at2"/>
<dbReference type="Proteomes" id="UP000321436">
    <property type="component" value="Unassembled WGS sequence"/>
</dbReference>
<keyword evidence="1" id="KW-1133">Transmembrane helix</keyword>
<evidence type="ECO:0000259" key="2">
    <source>
        <dbReference type="Pfam" id="PF02517"/>
    </source>
</evidence>
<dbReference type="GO" id="GO:0080120">
    <property type="term" value="P:CAAX-box protein maturation"/>
    <property type="evidence" value="ECO:0007669"/>
    <property type="project" value="UniProtKB-ARBA"/>
</dbReference>
<dbReference type="InterPro" id="IPR052710">
    <property type="entry name" value="CAAX_protease"/>
</dbReference>
<dbReference type="GO" id="GO:0004175">
    <property type="term" value="F:endopeptidase activity"/>
    <property type="evidence" value="ECO:0007669"/>
    <property type="project" value="UniProtKB-ARBA"/>
</dbReference>
<dbReference type="PANTHER" id="PTHR36435">
    <property type="entry name" value="SLR1288 PROTEIN"/>
    <property type="match status" value="1"/>
</dbReference>
<feature type="domain" description="CAAX prenyl protease 2/Lysostaphin resistance protein A-like" evidence="2">
    <location>
        <begin position="122"/>
        <end position="208"/>
    </location>
</feature>
<evidence type="ECO:0000256" key="1">
    <source>
        <dbReference type="SAM" id="Phobius"/>
    </source>
</evidence>
<dbReference type="PANTHER" id="PTHR36435:SF1">
    <property type="entry name" value="CAAX AMINO TERMINAL PROTEASE FAMILY PROTEIN"/>
    <property type="match status" value="1"/>
</dbReference>
<name>A0A512RHX7_9BACT</name>
<comment type="caution">
    <text evidence="3">The sequence shown here is derived from an EMBL/GenBank/DDBJ whole genome shotgun (WGS) entry which is preliminary data.</text>
</comment>
<dbReference type="EMBL" id="BKAU01000001">
    <property type="protein sequence ID" value="GEP95313.1"/>
    <property type="molecule type" value="Genomic_DNA"/>
</dbReference>
<proteinExistence type="predicted"/>
<feature type="transmembrane region" description="Helical" evidence="1">
    <location>
        <begin position="46"/>
        <end position="64"/>
    </location>
</feature>
<dbReference type="InterPro" id="IPR003675">
    <property type="entry name" value="Rce1/LyrA-like_dom"/>
</dbReference>
<protein>
    <recommendedName>
        <fullName evidence="2">CAAX prenyl protease 2/Lysostaphin resistance protein A-like domain-containing protein</fullName>
    </recommendedName>
</protein>
<keyword evidence="1" id="KW-0472">Membrane</keyword>
<reference evidence="3 4" key="1">
    <citation type="submission" date="2019-07" db="EMBL/GenBank/DDBJ databases">
        <title>Whole genome shotgun sequence of Chitinophaga cymbidii NBRC 109752.</title>
        <authorList>
            <person name="Hosoyama A."/>
            <person name="Uohara A."/>
            <person name="Ohji S."/>
            <person name="Ichikawa N."/>
        </authorList>
    </citation>
    <scope>NUCLEOTIDE SEQUENCE [LARGE SCALE GENOMIC DNA]</scope>
    <source>
        <strain evidence="3 4">NBRC 109752</strain>
    </source>
</reference>
<feature type="transmembrane region" description="Helical" evidence="1">
    <location>
        <begin position="226"/>
        <end position="246"/>
    </location>
</feature>
<dbReference type="RefSeq" id="WP_146859466.1">
    <property type="nucleotide sequence ID" value="NZ_BKAU01000001.1"/>
</dbReference>
<organism evidence="3 4">
    <name type="scientific">Chitinophaga cymbidii</name>
    <dbReference type="NCBI Taxonomy" id="1096750"/>
    <lineage>
        <taxon>Bacteria</taxon>
        <taxon>Pseudomonadati</taxon>
        <taxon>Bacteroidota</taxon>
        <taxon>Chitinophagia</taxon>
        <taxon>Chitinophagales</taxon>
        <taxon>Chitinophagaceae</taxon>
        <taxon>Chitinophaga</taxon>
    </lineage>
</organism>
<evidence type="ECO:0000313" key="3">
    <source>
        <dbReference type="EMBL" id="GEP95313.1"/>
    </source>
</evidence>